<dbReference type="EMBL" id="NHYE01004861">
    <property type="protein sequence ID" value="PPQ81505.1"/>
    <property type="molecule type" value="Genomic_DNA"/>
</dbReference>
<feature type="chain" id="PRO_5019191229" evidence="1">
    <location>
        <begin position="32"/>
        <end position="181"/>
    </location>
</feature>
<evidence type="ECO:0000256" key="1">
    <source>
        <dbReference type="SAM" id="SignalP"/>
    </source>
</evidence>
<evidence type="ECO:0000313" key="3">
    <source>
        <dbReference type="Proteomes" id="UP000284706"/>
    </source>
</evidence>
<organism evidence="2 3">
    <name type="scientific">Gymnopilus dilepis</name>
    <dbReference type="NCBI Taxonomy" id="231916"/>
    <lineage>
        <taxon>Eukaryota</taxon>
        <taxon>Fungi</taxon>
        <taxon>Dikarya</taxon>
        <taxon>Basidiomycota</taxon>
        <taxon>Agaricomycotina</taxon>
        <taxon>Agaricomycetes</taxon>
        <taxon>Agaricomycetidae</taxon>
        <taxon>Agaricales</taxon>
        <taxon>Agaricineae</taxon>
        <taxon>Hymenogastraceae</taxon>
        <taxon>Gymnopilus</taxon>
    </lineage>
</organism>
<proteinExistence type="predicted"/>
<reference evidence="2 3" key="1">
    <citation type="journal article" date="2018" name="Evol. Lett.">
        <title>Horizontal gene cluster transfer increased hallucinogenic mushroom diversity.</title>
        <authorList>
            <person name="Reynolds H.T."/>
            <person name="Vijayakumar V."/>
            <person name="Gluck-Thaler E."/>
            <person name="Korotkin H.B."/>
            <person name="Matheny P.B."/>
            <person name="Slot J.C."/>
        </authorList>
    </citation>
    <scope>NUCLEOTIDE SEQUENCE [LARGE SCALE GENOMIC DNA]</scope>
    <source>
        <strain evidence="2 3">SRW20</strain>
    </source>
</reference>
<keyword evidence="3" id="KW-1185">Reference proteome</keyword>
<sequence length="181" mass="19483">MACPAPTGRITTARITLVLITVALQVQTRIAIDYLTLNPMNVDLRGDLHLRPRRLMVGMTGNLFRRHLPPVVEVVGQEKIYPGLLSLQIHGNRVIPIALHASTIPLLLNAALTAVLEITPNVLLTGLGSQGTVVSPHLAMVVIITSLRALSAIPTLRRALTMIAIVLRQKTEGIGTPGLIQ</sequence>
<gene>
    <name evidence="2" type="ORF">CVT26_011648</name>
</gene>
<accession>A0A409WSK3</accession>
<protein>
    <submittedName>
        <fullName evidence="2">Uncharacterized protein</fullName>
    </submittedName>
</protein>
<dbReference type="AlphaFoldDB" id="A0A409WSK3"/>
<name>A0A409WSK3_9AGAR</name>
<comment type="caution">
    <text evidence="2">The sequence shown here is derived from an EMBL/GenBank/DDBJ whole genome shotgun (WGS) entry which is preliminary data.</text>
</comment>
<keyword evidence="1" id="KW-0732">Signal</keyword>
<evidence type="ECO:0000313" key="2">
    <source>
        <dbReference type="EMBL" id="PPQ81505.1"/>
    </source>
</evidence>
<dbReference type="Proteomes" id="UP000284706">
    <property type="component" value="Unassembled WGS sequence"/>
</dbReference>
<dbReference type="InParanoid" id="A0A409WSK3"/>
<feature type="signal peptide" evidence="1">
    <location>
        <begin position="1"/>
        <end position="31"/>
    </location>
</feature>